<reference evidence="1 2" key="1">
    <citation type="journal article" date="2014" name="J. Biotechnol.">
        <title>Complete genome sequence of the actinobacterium Actinoplanes friuliensis HAG 010964, producer of the lipopeptide antibiotic friulimycin.</title>
        <authorList>
            <person name="Ruckert C."/>
            <person name="Szczepanowski R."/>
            <person name="Albersmeier A."/>
            <person name="Goesmann A."/>
            <person name="Fischer N."/>
            <person name="Steinkamper A."/>
            <person name="Puhler A."/>
            <person name="Biener R."/>
            <person name="Schwartz D."/>
            <person name="Kalinowski J."/>
        </authorList>
    </citation>
    <scope>NUCLEOTIDE SEQUENCE [LARGE SCALE GENOMIC DNA]</scope>
    <source>
        <strain evidence="1 2">DSM 7358</strain>
    </source>
</reference>
<dbReference type="eggNOG" id="COG1408">
    <property type="taxonomic scope" value="Bacteria"/>
</dbReference>
<evidence type="ECO:0000313" key="2">
    <source>
        <dbReference type="Proteomes" id="UP000017746"/>
    </source>
</evidence>
<dbReference type="KEGG" id="afs:AFR_28695"/>
<name>U5W7M9_9ACTN</name>
<dbReference type="SUPFAM" id="SSF56300">
    <property type="entry name" value="Metallo-dependent phosphatases"/>
    <property type="match status" value="1"/>
</dbReference>
<gene>
    <name evidence="1" type="ORF">AFR_28695</name>
</gene>
<evidence type="ECO:0000313" key="1">
    <source>
        <dbReference type="EMBL" id="AGZ44000.1"/>
    </source>
</evidence>
<dbReference type="EMBL" id="CP006272">
    <property type="protein sequence ID" value="AGZ44000.1"/>
    <property type="molecule type" value="Genomic_DNA"/>
</dbReference>
<dbReference type="PATRIC" id="fig|1246995.3.peg.5817"/>
<accession>U5W7M9</accession>
<dbReference type="STRING" id="1246995.AFR_28695"/>
<organism evidence="1 2">
    <name type="scientific">Actinoplanes friuliensis DSM 7358</name>
    <dbReference type="NCBI Taxonomy" id="1246995"/>
    <lineage>
        <taxon>Bacteria</taxon>
        <taxon>Bacillati</taxon>
        <taxon>Actinomycetota</taxon>
        <taxon>Actinomycetes</taxon>
        <taxon>Micromonosporales</taxon>
        <taxon>Micromonosporaceae</taxon>
        <taxon>Actinoplanes</taxon>
    </lineage>
</organism>
<keyword evidence="2" id="KW-1185">Reference proteome</keyword>
<protein>
    <submittedName>
        <fullName evidence="1">Putative integral membrane protein</fullName>
    </submittedName>
</protein>
<dbReference type="AlphaFoldDB" id="U5W7M9"/>
<sequence length="81" mass="8588">MAPLAQLRARHGSFFVTGHTHGGQLWPGPYVAELVMPTVAGLHRYGDTQLYVPRGAGAWGPPVRVGAPSDITAIELASRPT</sequence>
<dbReference type="HOGENOM" id="CLU_2566146_0_0_11"/>
<dbReference type="RefSeq" id="WP_023560337.1">
    <property type="nucleotide sequence ID" value="NC_022657.1"/>
</dbReference>
<dbReference type="InterPro" id="IPR029052">
    <property type="entry name" value="Metallo-depent_PP-like"/>
</dbReference>
<dbReference type="Proteomes" id="UP000017746">
    <property type="component" value="Chromosome"/>
</dbReference>
<proteinExistence type="predicted"/>